<feature type="transmembrane region" description="Helical" evidence="1">
    <location>
        <begin position="6"/>
        <end position="23"/>
    </location>
</feature>
<dbReference type="EMBL" id="CP006842">
    <property type="protein sequence ID" value="AHW63670.1"/>
    <property type="molecule type" value="Genomic_DNA"/>
</dbReference>
<feature type="transmembrane region" description="Helical" evidence="1">
    <location>
        <begin position="56"/>
        <end position="74"/>
    </location>
</feature>
<keyword evidence="3" id="KW-1185">Reference proteome</keyword>
<dbReference type="RefSeq" id="WP_038547429.1">
    <property type="nucleotide sequence ID" value="NZ_CP006842.1"/>
</dbReference>
<evidence type="ECO:0000256" key="1">
    <source>
        <dbReference type="SAM" id="Phobius"/>
    </source>
</evidence>
<dbReference type="OrthoDB" id="4412049at2"/>
<dbReference type="AlphaFoldDB" id="X5E8A4"/>
<proteinExistence type="predicted"/>
<gene>
    <name evidence="2" type="ORF">CGLY_06110</name>
</gene>
<keyword evidence="1" id="KW-0472">Membrane</keyword>
<sequence>MFGTALTTLILGAISGAGAWFAWDQNRKSLSVALTVLTLIFAVIAISTAFAGAVAVVVKLLPILLIILVAWLGFKQLKNKSSKPRA</sequence>
<keyword evidence="1" id="KW-1133">Transmembrane helix</keyword>
<accession>X5E8A4</accession>
<reference evidence="2 3" key="1">
    <citation type="journal article" date="2015" name="Int. J. Syst. Evol. Microbiol.">
        <title>Revisiting Corynebacterium glyciniphilum (ex Kubota et al., 1972) sp. nov., nom. rev., isolated from putrefied banana.</title>
        <authorList>
            <person name="Al-Dilaimi A."/>
            <person name="Bednarz H."/>
            <person name="Lomker A."/>
            <person name="Niehaus K."/>
            <person name="Kalinowski J."/>
            <person name="Ruckert C."/>
        </authorList>
    </citation>
    <scope>NUCLEOTIDE SEQUENCE [LARGE SCALE GENOMIC DNA]</scope>
    <source>
        <strain evidence="2">AJ 3170</strain>
    </source>
</reference>
<evidence type="ECO:0000313" key="2">
    <source>
        <dbReference type="EMBL" id="AHW63670.1"/>
    </source>
</evidence>
<organism evidence="2 3">
    <name type="scientific">Corynebacterium glyciniphilum AJ 3170</name>
    <dbReference type="NCBI Taxonomy" id="1404245"/>
    <lineage>
        <taxon>Bacteria</taxon>
        <taxon>Bacillati</taxon>
        <taxon>Actinomycetota</taxon>
        <taxon>Actinomycetes</taxon>
        <taxon>Mycobacteriales</taxon>
        <taxon>Corynebacteriaceae</taxon>
        <taxon>Corynebacterium</taxon>
    </lineage>
</organism>
<dbReference type="eggNOG" id="ENOG5031XE7">
    <property type="taxonomic scope" value="Bacteria"/>
</dbReference>
<evidence type="ECO:0000313" key="3">
    <source>
        <dbReference type="Proteomes" id="UP000023703"/>
    </source>
</evidence>
<keyword evidence="1" id="KW-0812">Transmembrane</keyword>
<protein>
    <submittedName>
        <fullName evidence="2">Putative membrane protein</fullName>
    </submittedName>
</protein>
<dbReference type="HOGENOM" id="CLU_184312_0_0_11"/>
<dbReference type="Proteomes" id="UP000023703">
    <property type="component" value="Chromosome"/>
</dbReference>
<dbReference type="KEGG" id="cgy:CGLY_06110"/>
<name>X5E8A4_9CORY</name>
<feature type="transmembrane region" description="Helical" evidence="1">
    <location>
        <begin position="30"/>
        <end position="50"/>
    </location>
</feature>